<dbReference type="AlphaFoldDB" id="A0A1J5Q7S2"/>
<name>A0A1J5Q7S2_9ZZZZ</name>
<sequence length="212" mass="22951">MGTNAVGGMIVAGTEGFIKSQYRKFNIKGTEITPGDDFGMMKEVLTRRFERLLKEDPDRQTEAWPDLLLIDGGAGQVSAVAEIMSTLGVDDIAMVGVAKGVDRDAGKEEFHRPGQRPFALQHNDPVLYFVQRLRDEAHRWAIGAHRAKRAKAVSATPLDDIPGVGAGRKKALLSHFGSAKAVARAGLPDLMAVAGISESLAQTIHDFFNERG</sequence>
<gene>
    <name evidence="2" type="primary">uvrC_14</name>
    <name evidence="2" type="ORF">GALL_422750</name>
</gene>
<evidence type="ECO:0000313" key="2">
    <source>
        <dbReference type="EMBL" id="OIQ76055.1"/>
    </source>
</evidence>
<dbReference type="InterPro" id="IPR003583">
    <property type="entry name" value="Hlx-hairpin-Hlx_DNA-bd_motif"/>
</dbReference>
<dbReference type="Gene3D" id="3.30.420.340">
    <property type="entry name" value="UvrC, RNAse H endonuclease domain"/>
    <property type="match status" value="1"/>
</dbReference>
<accession>A0A1J5Q7S2</accession>
<reference evidence="2" key="1">
    <citation type="submission" date="2016-10" db="EMBL/GenBank/DDBJ databases">
        <title>Sequence of Gallionella enrichment culture.</title>
        <authorList>
            <person name="Poehlein A."/>
            <person name="Muehling M."/>
            <person name="Daniel R."/>
        </authorList>
    </citation>
    <scope>NUCLEOTIDE SEQUENCE</scope>
</reference>
<dbReference type="PROSITE" id="PS50165">
    <property type="entry name" value="UVRC"/>
    <property type="match status" value="1"/>
</dbReference>
<dbReference type="InterPro" id="IPR010994">
    <property type="entry name" value="RuvA_2-like"/>
</dbReference>
<dbReference type="GO" id="GO:0003677">
    <property type="term" value="F:DNA binding"/>
    <property type="evidence" value="ECO:0007669"/>
    <property type="project" value="InterPro"/>
</dbReference>
<dbReference type="PANTHER" id="PTHR30562:SF1">
    <property type="entry name" value="UVRABC SYSTEM PROTEIN C"/>
    <property type="match status" value="1"/>
</dbReference>
<feature type="domain" description="UvrC family homology region profile" evidence="1">
    <location>
        <begin position="1"/>
        <end position="84"/>
    </location>
</feature>
<dbReference type="SMART" id="SM00278">
    <property type="entry name" value="HhH1"/>
    <property type="match status" value="2"/>
</dbReference>
<dbReference type="InterPro" id="IPR038476">
    <property type="entry name" value="UvrC_RNase_H_dom_sf"/>
</dbReference>
<dbReference type="GO" id="GO:0009381">
    <property type="term" value="F:excinuclease ABC activity"/>
    <property type="evidence" value="ECO:0007669"/>
    <property type="project" value="InterPro"/>
</dbReference>
<dbReference type="Pfam" id="PF14520">
    <property type="entry name" value="HHH_5"/>
    <property type="match status" value="1"/>
</dbReference>
<dbReference type="InterPro" id="IPR050066">
    <property type="entry name" value="UvrABC_protein_C"/>
</dbReference>
<evidence type="ECO:0000259" key="1">
    <source>
        <dbReference type="PROSITE" id="PS50165"/>
    </source>
</evidence>
<dbReference type="PANTHER" id="PTHR30562">
    <property type="entry name" value="UVRC/OXIDOREDUCTASE"/>
    <property type="match status" value="1"/>
</dbReference>
<dbReference type="EMBL" id="MLJW01001979">
    <property type="protein sequence ID" value="OIQ76055.1"/>
    <property type="molecule type" value="Genomic_DNA"/>
</dbReference>
<dbReference type="GO" id="GO:0006281">
    <property type="term" value="P:DNA repair"/>
    <property type="evidence" value="ECO:0007669"/>
    <property type="project" value="InterPro"/>
</dbReference>
<dbReference type="Gene3D" id="1.10.150.20">
    <property type="entry name" value="5' to 3' exonuclease, C-terminal subdomain"/>
    <property type="match status" value="1"/>
</dbReference>
<organism evidence="2">
    <name type="scientific">mine drainage metagenome</name>
    <dbReference type="NCBI Taxonomy" id="410659"/>
    <lineage>
        <taxon>unclassified sequences</taxon>
        <taxon>metagenomes</taxon>
        <taxon>ecological metagenomes</taxon>
    </lineage>
</organism>
<comment type="caution">
    <text evidence="2">The sequence shown here is derived from an EMBL/GenBank/DDBJ whole genome shotgun (WGS) entry which is preliminary data.</text>
</comment>
<dbReference type="Pfam" id="PF08459">
    <property type="entry name" value="UvrC_RNaseH_dom"/>
    <property type="match status" value="1"/>
</dbReference>
<dbReference type="GO" id="GO:0009380">
    <property type="term" value="C:excinuclease repair complex"/>
    <property type="evidence" value="ECO:0007669"/>
    <property type="project" value="TreeGrafter"/>
</dbReference>
<protein>
    <submittedName>
        <fullName evidence="2">UvrABC system protein C</fullName>
    </submittedName>
</protein>
<proteinExistence type="predicted"/>
<dbReference type="InterPro" id="IPR001162">
    <property type="entry name" value="UvrC_RNase_H_dom"/>
</dbReference>
<dbReference type="SUPFAM" id="SSF47781">
    <property type="entry name" value="RuvA domain 2-like"/>
    <property type="match status" value="1"/>
</dbReference>